<keyword evidence="8 10" id="KW-0472">Membrane</keyword>
<name>A0A183TXK9_TOXCA</name>
<evidence type="ECO:0000256" key="5">
    <source>
        <dbReference type="ARBA" id="ARBA00022919"/>
    </source>
</evidence>
<protein>
    <submittedName>
        <fullName evidence="14">PAP2_C domain-containing protein</fullName>
    </submittedName>
</protein>
<dbReference type="PANTHER" id="PTHR21290">
    <property type="entry name" value="SPHINGOMYELIN SYNTHETASE"/>
    <property type="match status" value="1"/>
</dbReference>
<comment type="similarity">
    <text evidence="2">Belongs to the sphingomyelin synthase family.</text>
</comment>
<evidence type="ECO:0000256" key="4">
    <source>
        <dbReference type="ARBA" id="ARBA00022692"/>
    </source>
</evidence>
<dbReference type="InterPro" id="IPR045221">
    <property type="entry name" value="Sphingomyelin_synth-like"/>
</dbReference>
<evidence type="ECO:0000256" key="1">
    <source>
        <dbReference type="ARBA" id="ARBA00004141"/>
    </source>
</evidence>
<evidence type="ECO:0000313" key="13">
    <source>
        <dbReference type="Proteomes" id="UP000050794"/>
    </source>
</evidence>
<evidence type="ECO:0000256" key="8">
    <source>
        <dbReference type="ARBA" id="ARBA00023136"/>
    </source>
</evidence>
<evidence type="ECO:0000259" key="11">
    <source>
        <dbReference type="Pfam" id="PF14360"/>
    </source>
</evidence>
<feature type="transmembrane region" description="Helical" evidence="10">
    <location>
        <begin position="97"/>
        <end position="117"/>
    </location>
</feature>
<evidence type="ECO:0000256" key="9">
    <source>
        <dbReference type="SAM" id="MobiDB-lite"/>
    </source>
</evidence>
<proteinExistence type="inferred from homology"/>
<dbReference type="PANTHER" id="PTHR21290:SF23">
    <property type="entry name" value="PHOSPHATIDYLCHOLINE:CERAMIDE CHOLINEPHOSPHOTRANSFERASE 2"/>
    <property type="match status" value="1"/>
</dbReference>
<dbReference type="GO" id="GO:0006686">
    <property type="term" value="P:sphingomyelin biosynthetic process"/>
    <property type="evidence" value="ECO:0007669"/>
    <property type="project" value="TreeGrafter"/>
</dbReference>
<feature type="transmembrane region" description="Helical" evidence="10">
    <location>
        <begin position="243"/>
        <end position="261"/>
    </location>
</feature>
<evidence type="ECO:0000256" key="2">
    <source>
        <dbReference type="ARBA" id="ARBA00005441"/>
    </source>
</evidence>
<dbReference type="Proteomes" id="UP000050794">
    <property type="component" value="Unassembled WGS sequence"/>
</dbReference>
<organism evidence="13 14">
    <name type="scientific">Toxocara canis</name>
    <name type="common">Canine roundworm</name>
    <dbReference type="NCBI Taxonomy" id="6265"/>
    <lineage>
        <taxon>Eukaryota</taxon>
        <taxon>Metazoa</taxon>
        <taxon>Ecdysozoa</taxon>
        <taxon>Nematoda</taxon>
        <taxon>Chromadorea</taxon>
        <taxon>Rhabditida</taxon>
        <taxon>Spirurina</taxon>
        <taxon>Ascaridomorpha</taxon>
        <taxon>Ascaridoidea</taxon>
        <taxon>Toxocaridae</taxon>
        <taxon>Toxocara</taxon>
    </lineage>
</organism>
<keyword evidence="4 10" id="KW-0812">Transmembrane</keyword>
<comment type="subcellular location">
    <subcellularLocation>
        <location evidence="1">Membrane</location>
        <topology evidence="1">Multi-pass membrane protein</topology>
    </subcellularLocation>
</comment>
<evidence type="ECO:0000256" key="7">
    <source>
        <dbReference type="ARBA" id="ARBA00023098"/>
    </source>
</evidence>
<evidence type="ECO:0000313" key="14">
    <source>
        <dbReference type="WBParaSite" id="TCNE_0000097801-mRNA-1"/>
    </source>
</evidence>
<dbReference type="GO" id="GO:0005789">
    <property type="term" value="C:endoplasmic reticulum membrane"/>
    <property type="evidence" value="ECO:0007669"/>
    <property type="project" value="TreeGrafter"/>
</dbReference>
<keyword evidence="13" id="KW-1185">Reference proteome</keyword>
<feature type="region of interest" description="Disordered" evidence="9">
    <location>
        <begin position="1"/>
        <end position="55"/>
    </location>
</feature>
<reference evidence="12 13" key="2">
    <citation type="submission" date="2018-11" db="EMBL/GenBank/DDBJ databases">
        <authorList>
            <consortium name="Pathogen Informatics"/>
        </authorList>
    </citation>
    <scope>NUCLEOTIDE SEQUENCE [LARGE SCALE GENOMIC DNA]</scope>
</reference>
<feature type="transmembrane region" description="Helical" evidence="10">
    <location>
        <begin position="139"/>
        <end position="162"/>
    </location>
</feature>
<keyword evidence="7" id="KW-0443">Lipid metabolism</keyword>
<keyword evidence="5" id="KW-0746">Sphingolipid metabolism</keyword>
<keyword evidence="6 10" id="KW-1133">Transmembrane helix</keyword>
<dbReference type="GO" id="GO:0000139">
    <property type="term" value="C:Golgi membrane"/>
    <property type="evidence" value="ECO:0007669"/>
    <property type="project" value="TreeGrafter"/>
</dbReference>
<dbReference type="GO" id="GO:0046513">
    <property type="term" value="P:ceramide biosynthetic process"/>
    <property type="evidence" value="ECO:0007669"/>
    <property type="project" value="TreeGrafter"/>
</dbReference>
<feature type="transmembrane region" description="Helical" evidence="10">
    <location>
        <begin position="273"/>
        <end position="297"/>
    </location>
</feature>
<dbReference type="GO" id="GO:0033188">
    <property type="term" value="F:sphingomyelin synthase activity"/>
    <property type="evidence" value="ECO:0007669"/>
    <property type="project" value="TreeGrafter"/>
</dbReference>
<dbReference type="AlphaFoldDB" id="A0A183TXK9"/>
<dbReference type="EMBL" id="UYWY01000598">
    <property type="protein sequence ID" value="VDM25239.1"/>
    <property type="molecule type" value="Genomic_DNA"/>
</dbReference>
<evidence type="ECO:0000313" key="12">
    <source>
        <dbReference type="EMBL" id="VDM25239.1"/>
    </source>
</evidence>
<dbReference type="Pfam" id="PF14360">
    <property type="entry name" value="PAP2_C"/>
    <property type="match status" value="1"/>
</dbReference>
<feature type="compositionally biased region" description="Polar residues" evidence="9">
    <location>
        <begin position="1"/>
        <end position="17"/>
    </location>
</feature>
<dbReference type="InterPro" id="IPR025749">
    <property type="entry name" value="Sphingomyelin_synth-like_dom"/>
</dbReference>
<feature type="domain" description="Sphingomyelin synthase-like" evidence="11">
    <location>
        <begin position="239"/>
        <end position="317"/>
    </location>
</feature>
<dbReference type="WBParaSite" id="TCNE_0000097801-mRNA-1">
    <property type="protein sequence ID" value="TCNE_0000097801-mRNA-1"/>
    <property type="gene ID" value="TCNE_0000097801"/>
</dbReference>
<dbReference type="GO" id="GO:0005886">
    <property type="term" value="C:plasma membrane"/>
    <property type="evidence" value="ECO:0007669"/>
    <property type="project" value="TreeGrafter"/>
</dbReference>
<sequence>MSEMPSTQQTEVQSTTAEESDFVATRSGHTSPKSKGMVVEERSTDSEKPKHKRASQRILDAVKRAARIAASQSARPVPSEQEISKDIVYPLEWHKTIATFVALVFALILNCMALATAHDVVSRNALPDLFFSLIAQQDWALEVGDVLCSSAMVLSVLFITVFHKHRFIVLRRMAYSMSVLYVMRAFCICVTHIPTSYQNNAKKCIKPNHDPDVASILLLTLKLSYQFGLQVENRQGRLMCGDQLFSGHTILVSTTTFYLNHYTPHSVWPLRFFVSYIVSSEWVLILTCIIGMACLFLSRTHYTVDVMISYWLSSLMFR</sequence>
<keyword evidence="3" id="KW-0808">Transferase</keyword>
<evidence type="ECO:0000256" key="3">
    <source>
        <dbReference type="ARBA" id="ARBA00022679"/>
    </source>
</evidence>
<evidence type="ECO:0000256" key="6">
    <source>
        <dbReference type="ARBA" id="ARBA00022989"/>
    </source>
</evidence>
<evidence type="ECO:0000256" key="10">
    <source>
        <dbReference type="SAM" id="Phobius"/>
    </source>
</evidence>
<accession>A0A183TXK9</accession>
<feature type="compositionally biased region" description="Basic and acidic residues" evidence="9">
    <location>
        <begin position="38"/>
        <end position="48"/>
    </location>
</feature>
<dbReference type="GO" id="GO:0047493">
    <property type="term" value="F:ceramide cholinephosphotransferase activity"/>
    <property type="evidence" value="ECO:0007669"/>
    <property type="project" value="TreeGrafter"/>
</dbReference>
<gene>
    <name evidence="12" type="ORF">TCNE_LOCUS979</name>
</gene>
<reference evidence="14" key="1">
    <citation type="submission" date="2016-06" db="UniProtKB">
        <authorList>
            <consortium name="WormBaseParasite"/>
        </authorList>
    </citation>
    <scope>IDENTIFICATION</scope>
</reference>